<feature type="transmembrane region" description="Helical" evidence="5">
    <location>
        <begin position="296"/>
        <end position="322"/>
    </location>
</feature>
<proteinExistence type="predicted"/>
<dbReference type="CDD" id="cd05827">
    <property type="entry name" value="Sortase_C"/>
    <property type="match status" value="1"/>
</dbReference>
<dbReference type="EMBL" id="MIJY01000044">
    <property type="protein sequence ID" value="OEG09981.1"/>
    <property type="molecule type" value="Genomic_DNA"/>
</dbReference>
<dbReference type="AlphaFoldDB" id="A0A1E5GBG1"/>
<organism evidence="6 7">
    <name type="scientific">Enterococcus termitis</name>
    <dbReference type="NCBI Taxonomy" id="332950"/>
    <lineage>
        <taxon>Bacteria</taxon>
        <taxon>Bacillati</taxon>
        <taxon>Bacillota</taxon>
        <taxon>Bacilli</taxon>
        <taxon>Lactobacillales</taxon>
        <taxon>Enterococcaceae</taxon>
        <taxon>Enterococcus</taxon>
    </lineage>
</organism>
<feature type="transmembrane region" description="Helical" evidence="5">
    <location>
        <begin position="568"/>
        <end position="585"/>
    </location>
</feature>
<sequence length="586" mass="66198">MKQLDQAKQPRRMSVLLILAALMIVGGMLTLLYPIVGNYLADRERSAAVSSYDESLKHMSKSQQDEQMSLAQKYNEMIYKQQNGKRAEKINYNKIINEKGVMGTLDIPALNIEHMPFYHGTDFRTLDKGLGHYEPTSIPVGGKNTRSVISGHSGLENQVLFTEINSLEVGDLFFINILGKRLAYQIESFEEVLPKESDRIKVQKGKDMVTLLTCTPPGVNTYRLLVNGVRIPYKEALDKKIVKRNTWSYQRLVIGSLIIGLFIGSVLYMRYRYLKKKLKIRNKKIRKKTRKQLKQLFMFTKVLFILLIICMITVLGFSIYGYTQMSTQAQMEEIPIGEHGELASYNLSKAAKGTYTEQDISSVNIGNYAEAKVNFKQTVNEWGIGKLMIPSEGVDLPILAGMNNENLMNGAATFSKEQQMGKGNYVLLAHNIEGQDVLFHRTKNLKNGDEIFISDFKDVYSYKVTMNKVITDTEVSVLEKPDKGNKPQITLLRCEGGIGTIYRRVVKGELTGIQSIDSMSSEEVKPLGMTVSTPKKENRIVDEEPVKPINAVSMKLTSRILSEPLQTILPMFLLLVIPILLLNILR</sequence>
<evidence type="ECO:0000256" key="4">
    <source>
        <dbReference type="PIRSR" id="PIRSR605754-1"/>
    </source>
</evidence>
<feature type="transmembrane region" description="Helical" evidence="5">
    <location>
        <begin position="12"/>
        <end position="36"/>
    </location>
</feature>
<dbReference type="NCBIfam" id="NF033745">
    <property type="entry name" value="class_C_sortase"/>
    <property type="match status" value="1"/>
</dbReference>
<dbReference type="InterPro" id="IPR042007">
    <property type="entry name" value="Sortase_A"/>
</dbReference>
<feature type="transmembrane region" description="Helical" evidence="5">
    <location>
        <begin position="252"/>
        <end position="271"/>
    </location>
</feature>
<keyword evidence="2" id="KW-0378">Hydrolase</keyword>
<evidence type="ECO:0000256" key="1">
    <source>
        <dbReference type="ARBA" id="ARBA00022670"/>
    </source>
</evidence>
<dbReference type="NCBIfam" id="TIGR01076">
    <property type="entry name" value="sortase_fam"/>
    <property type="match status" value="2"/>
</dbReference>
<evidence type="ECO:0000256" key="2">
    <source>
        <dbReference type="ARBA" id="ARBA00022801"/>
    </source>
</evidence>
<evidence type="ECO:0000256" key="5">
    <source>
        <dbReference type="SAM" id="Phobius"/>
    </source>
</evidence>
<reference evidence="7" key="1">
    <citation type="submission" date="2016-09" db="EMBL/GenBank/DDBJ databases">
        <authorList>
            <person name="Gulvik C.A."/>
        </authorList>
    </citation>
    <scope>NUCLEOTIDE SEQUENCE [LARGE SCALE GENOMIC DNA]</scope>
    <source>
        <strain evidence="7">LMG 8895</strain>
    </source>
</reference>
<feature type="active site" description="Proton donor/acceptor" evidence="4">
    <location>
        <position position="430"/>
    </location>
</feature>
<evidence type="ECO:0000313" key="7">
    <source>
        <dbReference type="Proteomes" id="UP000095094"/>
    </source>
</evidence>
<evidence type="ECO:0000313" key="6">
    <source>
        <dbReference type="EMBL" id="OEG09981.1"/>
    </source>
</evidence>
<dbReference type="InterPro" id="IPR005754">
    <property type="entry name" value="Sortase"/>
</dbReference>
<dbReference type="Pfam" id="PF04203">
    <property type="entry name" value="Sortase"/>
    <property type="match status" value="2"/>
</dbReference>
<dbReference type="InterPro" id="IPR042002">
    <property type="entry name" value="Sortase_C"/>
</dbReference>
<dbReference type="OrthoDB" id="1648028at2"/>
<keyword evidence="5" id="KW-0472">Membrane</keyword>
<dbReference type="GO" id="GO:0006508">
    <property type="term" value="P:proteolysis"/>
    <property type="evidence" value="ECO:0007669"/>
    <property type="project" value="UniProtKB-KW"/>
</dbReference>
<accession>A0A1E5GBG1</accession>
<name>A0A1E5GBG1_9ENTE</name>
<keyword evidence="3" id="KW-0788">Thiol protease</keyword>
<evidence type="ECO:0000256" key="3">
    <source>
        <dbReference type="ARBA" id="ARBA00022807"/>
    </source>
</evidence>
<dbReference type="Gene3D" id="2.40.260.10">
    <property type="entry name" value="Sortase"/>
    <property type="match status" value="2"/>
</dbReference>
<protein>
    <submittedName>
        <fullName evidence="6">Class A sortase</fullName>
    </submittedName>
</protein>
<comment type="caution">
    <text evidence="6">The sequence shown here is derived from an EMBL/GenBank/DDBJ whole genome shotgun (WGS) entry which is preliminary data.</text>
</comment>
<dbReference type="Proteomes" id="UP000095094">
    <property type="component" value="Unassembled WGS sequence"/>
</dbReference>
<keyword evidence="7" id="KW-1185">Reference proteome</keyword>
<keyword evidence="5" id="KW-0812">Transmembrane</keyword>
<dbReference type="InterPro" id="IPR023365">
    <property type="entry name" value="Sortase_dom-sf"/>
</dbReference>
<dbReference type="SUPFAM" id="SSF63817">
    <property type="entry name" value="Sortase"/>
    <property type="match status" value="2"/>
</dbReference>
<dbReference type="CDD" id="cd06165">
    <property type="entry name" value="Sortase_A"/>
    <property type="match status" value="1"/>
</dbReference>
<dbReference type="GO" id="GO:0008234">
    <property type="term" value="F:cysteine-type peptidase activity"/>
    <property type="evidence" value="ECO:0007669"/>
    <property type="project" value="UniProtKB-KW"/>
</dbReference>
<keyword evidence="5" id="KW-1133">Transmembrane helix</keyword>
<gene>
    <name evidence="6" type="ORF">BCR25_09960</name>
</gene>
<keyword evidence="1" id="KW-0645">Protease</keyword>
<feature type="active site" description="Acyl-thioester intermediate" evidence="4">
    <location>
        <position position="494"/>
    </location>
</feature>